<organism evidence="1 2">
    <name type="scientific">Caldimicrobium thiodismutans</name>
    <dbReference type="NCBI Taxonomy" id="1653476"/>
    <lineage>
        <taxon>Bacteria</taxon>
        <taxon>Pseudomonadati</taxon>
        <taxon>Thermodesulfobacteriota</taxon>
        <taxon>Thermodesulfobacteria</taxon>
        <taxon>Thermodesulfobacteriales</taxon>
        <taxon>Thermodesulfobacteriaceae</taxon>
        <taxon>Caldimicrobium</taxon>
    </lineage>
</organism>
<proteinExistence type="predicted"/>
<dbReference type="Proteomes" id="UP000235731">
    <property type="component" value="Unassembled WGS sequence"/>
</dbReference>
<dbReference type="EMBL" id="PNIE01000061">
    <property type="protein sequence ID" value="PMP62521.1"/>
    <property type="molecule type" value="Genomic_DNA"/>
</dbReference>
<gene>
    <name evidence="1" type="ORF">C0197_04380</name>
</gene>
<reference evidence="1 2" key="1">
    <citation type="submission" date="2018-01" db="EMBL/GenBank/DDBJ databases">
        <title>Metagenomic assembled genomes from two thermal pools in the Uzon Caldera, Kamchatka, Russia.</title>
        <authorList>
            <person name="Wilkins L."/>
            <person name="Ettinger C."/>
        </authorList>
    </citation>
    <scope>NUCLEOTIDE SEQUENCE [LARGE SCALE GENOMIC DNA]</scope>
    <source>
        <strain evidence="1">ZAV-15</strain>
    </source>
</reference>
<name>A0A2N7PJ88_9BACT</name>
<comment type="caution">
    <text evidence="1">The sequence shown here is derived from an EMBL/GenBank/DDBJ whole genome shotgun (WGS) entry which is preliminary data.</text>
</comment>
<evidence type="ECO:0000313" key="2">
    <source>
        <dbReference type="Proteomes" id="UP000235731"/>
    </source>
</evidence>
<sequence length="217" mass="26259">MKKFILFSIFLLLAITIPLYAKEIDLGVSISDGKIRSFYFALVDYFRVPEEQIIIIKKRYPIIYEEELPVILIIVREAGVDPDVIIELRKRGYSWYDIMVRFRVYPEIVFKRYIVYGPPYGKAWGHHKKKKKIIFVDDDIVALANIKFISEYYREDPQIIIKYKEKYPRFIDVNYEIYESKKGKKHKEFKENYDDKDEIIILDKEKKHKFKEKHKKD</sequence>
<accession>A0A2N7PJ88</accession>
<dbReference type="AlphaFoldDB" id="A0A2N7PJ88"/>
<protein>
    <submittedName>
        <fullName evidence="1">Uncharacterized protein</fullName>
    </submittedName>
</protein>
<evidence type="ECO:0000313" key="1">
    <source>
        <dbReference type="EMBL" id="PMP62521.1"/>
    </source>
</evidence>